<evidence type="ECO:0000313" key="2">
    <source>
        <dbReference type="EMBL" id="OGZ71203.1"/>
    </source>
</evidence>
<dbReference type="Proteomes" id="UP000176308">
    <property type="component" value="Unassembled WGS sequence"/>
</dbReference>
<gene>
    <name evidence="2" type="ORF">A2904_00505</name>
</gene>
<dbReference type="AlphaFoldDB" id="A0A1G2I8U8"/>
<protein>
    <submittedName>
        <fullName evidence="2">Uncharacterized protein</fullName>
    </submittedName>
</protein>
<sequence length="128" mass="15085">MIDKNKEIKQPSGEGLSPEQKIEFLQEGVRVQEKEKSTTEESITKDALRREIDKMELNDDLKQEAVERARTIEALDEEKKVKHLLEITKEKGIVFAVNVADKMNDPYVLDNFRDILVKEWYTYKQFLR</sequence>
<name>A0A1G2I8U8_9BACT</name>
<feature type="region of interest" description="Disordered" evidence="1">
    <location>
        <begin position="1"/>
        <end position="20"/>
    </location>
</feature>
<proteinExistence type="predicted"/>
<evidence type="ECO:0000313" key="3">
    <source>
        <dbReference type="Proteomes" id="UP000176308"/>
    </source>
</evidence>
<reference evidence="2 3" key="1">
    <citation type="journal article" date="2016" name="Nat. Commun.">
        <title>Thousands of microbial genomes shed light on interconnected biogeochemical processes in an aquifer system.</title>
        <authorList>
            <person name="Anantharaman K."/>
            <person name="Brown C.T."/>
            <person name="Hug L.A."/>
            <person name="Sharon I."/>
            <person name="Castelle C.J."/>
            <person name="Probst A.J."/>
            <person name="Thomas B.C."/>
            <person name="Singh A."/>
            <person name="Wilkins M.J."/>
            <person name="Karaoz U."/>
            <person name="Brodie E.L."/>
            <person name="Williams K.H."/>
            <person name="Hubbard S.S."/>
            <person name="Banfield J.F."/>
        </authorList>
    </citation>
    <scope>NUCLEOTIDE SEQUENCE [LARGE SCALE GENOMIC DNA]</scope>
</reference>
<organism evidence="2 3">
    <name type="scientific">Candidatus Staskawiczbacteria bacterium RIFCSPLOWO2_01_FULL_33_9</name>
    <dbReference type="NCBI Taxonomy" id="1802211"/>
    <lineage>
        <taxon>Bacteria</taxon>
        <taxon>Candidatus Staskawicziibacteriota</taxon>
    </lineage>
</organism>
<accession>A0A1G2I8U8</accession>
<comment type="caution">
    <text evidence="2">The sequence shown here is derived from an EMBL/GenBank/DDBJ whole genome shotgun (WGS) entry which is preliminary data.</text>
</comment>
<evidence type="ECO:0000256" key="1">
    <source>
        <dbReference type="SAM" id="MobiDB-lite"/>
    </source>
</evidence>
<dbReference type="EMBL" id="MHOX01000010">
    <property type="protein sequence ID" value="OGZ71203.1"/>
    <property type="molecule type" value="Genomic_DNA"/>
</dbReference>